<evidence type="ECO:0000259" key="13">
    <source>
        <dbReference type="Pfam" id="PF01529"/>
    </source>
</evidence>
<dbReference type="AlphaFoldDB" id="A0A833RDP7"/>
<evidence type="ECO:0000313" key="14">
    <source>
        <dbReference type="EMBL" id="KAF3336637.1"/>
    </source>
</evidence>
<evidence type="ECO:0000256" key="7">
    <source>
        <dbReference type="ARBA" id="ARBA00023139"/>
    </source>
</evidence>
<protein>
    <recommendedName>
        <fullName evidence="11">S-acyltransferase</fullName>
        <ecNumber evidence="11">2.3.1.225</ecNumber>
    </recommendedName>
    <alternativeName>
        <fullName evidence="11">Palmitoyltransferase</fullName>
    </alternativeName>
</protein>
<evidence type="ECO:0000256" key="9">
    <source>
        <dbReference type="ARBA" id="ARBA00023315"/>
    </source>
</evidence>
<dbReference type="Proteomes" id="UP000623129">
    <property type="component" value="Unassembled WGS sequence"/>
</dbReference>
<dbReference type="GO" id="GO:0005783">
    <property type="term" value="C:endoplasmic reticulum"/>
    <property type="evidence" value="ECO:0007669"/>
    <property type="project" value="TreeGrafter"/>
</dbReference>
<evidence type="ECO:0000256" key="4">
    <source>
        <dbReference type="ARBA" id="ARBA00022692"/>
    </source>
</evidence>
<dbReference type="Pfam" id="PF01529">
    <property type="entry name" value="DHHC"/>
    <property type="match status" value="1"/>
</dbReference>
<dbReference type="InterPro" id="IPR001594">
    <property type="entry name" value="Palmitoyltrfase_DHHC"/>
</dbReference>
<organism evidence="14 15">
    <name type="scientific">Carex littledalei</name>
    <dbReference type="NCBI Taxonomy" id="544730"/>
    <lineage>
        <taxon>Eukaryota</taxon>
        <taxon>Viridiplantae</taxon>
        <taxon>Streptophyta</taxon>
        <taxon>Embryophyta</taxon>
        <taxon>Tracheophyta</taxon>
        <taxon>Spermatophyta</taxon>
        <taxon>Magnoliopsida</taxon>
        <taxon>Liliopsida</taxon>
        <taxon>Poales</taxon>
        <taxon>Cyperaceae</taxon>
        <taxon>Cyperoideae</taxon>
        <taxon>Cariceae</taxon>
        <taxon>Carex</taxon>
        <taxon>Carex subgen. Euthyceras</taxon>
    </lineage>
</organism>
<accession>A0A833RDP7</accession>
<comment type="subcellular location">
    <subcellularLocation>
        <location evidence="1">Endomembrane system</location>
        <topology evidence="1">Multi-pass membrane protein</topology>
    </subcellularLocation>
</comment>
<keyword evidence="5 11" id="KW-1133">Transmembrane helix</keyword>
<sequence length="525" mass="59606">MVSDKCPNPGRIILPWTTKSLVWMNFLPDDPNSISACSNNSASLLSMLNTCHIASANPWAKYIAVDFYKPKSFLSDGEKARKKHLNFVKLSHFKNFEQRLNKLSVLNLIRGLSDAGLDEKRYDPTTAMAKRQYEVWRGNNIILLKGRLIFGPDAKRAIWTVLLIIIPVMVFCIFVAKNLLHKFSSYIPGFAILVVTIALTIMVLFFLFMTAAFDPGFKKRALHPPIDESLYHTPFPSPSSGNHCTLVTPSRVPRTLEVKASDGSYSLKLKYCHTCMIYRPPRCSHCSVCDNCVDRFDHHCPWIGQCIGQRNYRVFMGFILCGTLLCMYVLSMCIMHMDFILKEAKWMVLTALKRSPASVALIFYCFVSLWFVGGLTAFHLYLMSTNQTSYEHYKRKHNKPLSWEPNINIFDKGCLMNFKELLCTKPNASEIDFRAFVEEYSPLQGPPASIPAWREAPPLDHESQMTVAGDNIEPMERNSGDWGQESSEIGNCRKREVAINIGDETEIVGGDGDLRPEIIEPNENQ</sequence>
<feature type="transmembrane region" description="Helical" evidence="11">
    <location>
        <begin position="157"/>
        <end position="180"/>
    </location>
</feature>
<dbReference type="InterPro" id="IPR039859">
    <property type="entry name" value="PFA4/ZDH16/20/ERF2-like"/>
</dbReference>
<keyword evidence="6 11" id="KW-0472">Membrane</keyword>
<comment type="catalytic activity">
    <reaction evidence="10 11">
        <text>L-cysteinyl-[protein] + hexadecanoyl-CoA = S-hexadecanoyl-L-cysteinyl-[protein] + CoA</text>
        <dbReference type="Rhea" id="RHEA:36683"/>
        <dbReference type="Rhea" id="RHEA-COMP:10131"/>
        <dbReference type="Rhea" id="RHEA-COMP:11032"/>
        <dbReference type="ChEBI" id="CHEBI:29950"/>
        <dbReference type="ChEBI" id="CHEBI:57287"/>
        <dbReference type="ChEBI" id="CHEBI:57379"/>
        <dbReference type="ChEBI" id="CHEBI:74151"/>
        <dbReference type="EC" id="2.3.1.225"/>
    </reaction>
</comment>
<reference evidence="14" key="1">
    <citation type="submission" date="2020-01" db="EMBL/GenBank/DDBJ databases">
        <title>Genome sequence of Kobresia littledalei, the first chromosome-level genome in the family Cyperaceae.</title>
        <authorList>
            <person name="Qu G."/>
        </authorList>
    </citation>
    <scope>NUCLEOTIDE SEQUENCE</scope>
    <source>
        <strain evidence="14">C.B.Clarke</strain>
        <tissue evidence="14">Leaf</tissue>
    </source>
</reference>
<name>A0A833RDP7_9POAL</name>
<keyword evidence="3 11" id="KW-0808">Transferase</keyword>
<keyword evidence="9 11" id="KW-0012">Acyltransferase</keyword>
<evidence type="ECO:0000256" key="6">
    <source>
        <dbReference type="ARBA" id="ARBA00023136"/>
    </source>
</evidence>
<feature type="domain" description="Palmitoyltransferase DHHC" evidence="13">
    <location>
        <begin position="269"/>
        <end position="395"/>
    </location>
</feature>
<keyword evidence="15" id="KW-1185">Reference proteome</keyword>
<evidence type="ECO:0000256" key="3">
    <source>
        <dbReference type="ARBA" id="ARBA00022679"/>
    </source>
</evidence>
<keyword evidence="8" id="KW-0449">Lipoprotein</keyword>
<evidence type="ECO:0000256" key="5">
    <source>
        <dbReference type="ARBA" id="ARBA00022989"/>
    </source>
</evidence>
<gene>
    <name evidence="14" type="ORF">FCM35_KLT19223</name>
</gene>
<dbReference type="PANTHER" id="PTHR22883">
    <property type="entry name" value="ZINC FINGER DHHC DOMAIN CONTAINING PROTEIN"/>
    <property type="match status" value="1"/>
</dbReference>
<evidence type="ECO:0000256" key="11">
    <source>
        <dbReference type="RuleBase" id="RU079119"/>
    </source>
</evidence>
<evidence type="ECO:0000256" key="12">
    <source>
        <dbReference type="SAM" id="MobiDB-lite"/>
    </source>
</evidence>
<evidence type="ECO:0000256" key="10">
    <source>
        <dbReference type="ARBA" id="ARBA00048048"/>
    </source>
</evidence>
<evidence type="ECO:0000313" key="15">
    <source>
        <dbReference type="Proteomes" id="UP000623129"/>
    </source>
</evidence>
<feature type="region of interest" description="Disordered" evidence="12">
    <location>
        <begin position="504"/>
        <end position="525"/>
    </location>
</feature>
<evidence type="ECO:0000256" key="8">
    <source>
        <dbReference type="ARBA" id="ARBA00023288"/>
    </source>
</evidence>
<dbReference type="Pfam" id="PF26178">
    <property type="entry name" value="PI-PLC_cat"/>
    <property type="match status" value="1"/>
</dbReference>
<dbReference type="GO" id="GO:0019706">
    <property type="term" value="F:protein-cysteine S-palmitoyltransferase activity"/>
    <property type="evidence" value="ECO:0007669"/>
    <property type="project" value="UniProtKB-EC"/>
</dbReference>
<keyword evidence="4 11" id="KW-0812">Transmembrane</keyword>
<proteinExistence type="inferred from homology"/>
<dbReference type="GO" id="GO:0006612">
    <property type="term" value="P:protein targeting to membrane"/>
    <property type="evidence" value="ECO:0007669"/>
    <property type="project" value="TreeGrafter"/>
</dbReference>
<comment type="caution">
    <text evidence="14">The sequence shown here is derived from an EMBL/GenBank/DDBJ whole genome shotgun (WGS) entry which is preliminary data.</text>
</comment>
<dbReference type="EC" id="2.3.1.225" evidence="11"/>
<feature type="transmembrane region" description="Helical" evidence="11">
    <location>
        <begin position="314"/>
        <end position="337"/>
    </location>
</feature>
<dbReference type="GO" id="GO:0005794">
    <property type="term" value="C:Golgi apparatus"/>
    <property type="evidence" value="ECO:0007669"/>
    <property type="project" value="TreeGrafter"/>
</dbReference>
<evidence type="ECO:0000256" key="1">
    <source>
        <dbReference type="ARBA" id="ARBA00004127"/>
    </source>
</evidence>
<comment type="similarity">
    <text evidence="2 11">Belongs to the DHHC palmitoyltransferase family.</text>
</comment>
<evidence type="ECO:0000256" key="2">
    <source>
        <dbReference type="ARBA" id="ARBA00008574"/>
    </source>
</evidence>
<feature type="transmembrane region" description="Helical" evidence="11">
    <location>
        <begin position="357"/>
        <end position="382"/>
    </location>
</feature>
<feature type="transmembrane region" description="Helical" evidence="11">
    <location>
        <begin position="186"/>
        <end position="213"/>
    </location>
</feature>
<dbReference type="EMBL" id="SWLB01000007">
    <property type="protein sequence ID" value="KAF3336637.1"/>
    <property type="molecule type" value="Genomic_DNA"/>
</dbReference>
<dbReference type="OrthoDB" id="9909019at2759"/>
<keyword evidence="7" id="KW-0564">Palmitate</keyword>
<comment type="domain">
    <text evidence="11">The DHHC domain is required for palmitoyltransferase activity.</text>
</comment>
<dbReference type="PANTHER" id="PTHR22883:SF43">
    <property type="entry name" value="PALMITOYLTRANSFERASE APP"/>
    <property type="match status" value="1"/>
</dbReference>
<dbReference type="PROSITE" id="PS50216">
    <property type="entry name" value="DHHC"/>
    <property type="match status" value="1"/>
</dbReference>